<keyword evidence="1" id="KW-1133">Transmembrane helix</keyword>
<gene>
    <name evidence="2" type="ORF">F6J89_10975</name>
</gene>
<comment type="caution">
    <text evidence="2">The sequence shown here is derived from an EMBL/GenBank/DDBJ whole genome shotgun (WGS) entry which is preliminary data.</text>
</comment>
<name>A0A6B3NEQ4_9CYAN</name>
<accession>A0A6B3NEQ4</accession>
<organism evidence="2">
    <name type="scientific">Symploca sp. SIO1C4</name>
    <dbReference type="NCBI Taxonomy" id="2607765"/>
    <lineage>
        <taxon>Bacteria</taxon>
        <taxon>Bacillati</taxon>
        <taxon>Cyanobacteriota</taxon>
        <taxon>Cyanophyceae</taxon>
        <taxon>Coleofasciculales</taxon>
        <taxon>Coleofasciculaceae</taxon>
        <taxon>Symploca</taxon>
    </lineage>
</organism>
<keyword evidence="1" id="KW-0812">Transmembrane</keyword>
<evidence type="ECO:0000313" key="2">
    <source>
        <dbReference type="EMBL" id="NER28131.1"/>
    </source>
</evidence>
<proteinExistence type="predicted"/>
<feature type="transmembrane region" description="Helical" evidence="1">
    <location>
        <begin position="13"/>
        <end position="40"/>
    </location>
</feature>
<keyword evidence="1" id="KW-0472">Membrane</keyword>
<reference evidence="2" key="1">
    <citation type="submission" date="2019-11" db="EMBL/GenBank/DDBJ databases">
        <title>Genomic insights into an expanded diversity of filamentous marine cyanobacteria reveals the extraordinary biosynthetic potential of Moorea and Okeania.</title>
        <authorList>
            <person name="Ferreira Leao T."/>
            <person name="Wang M."/>
            <person name="Moss N."/>
            <person name="Da Silva R."/>
            <person name="Sanders J."/>
            <person name="Nurk S."/>
            <person name="Gurevich A."/>
            <person name="Humphrey G."/>
            <person name="Reher R."/>
            <person name="Zhu Q."/>
            <person name="Belda-Ferre P."/>
            <person name="Glukhov E."/>
            <person name="Rex R."/>
            <person name="Dorrestein P.C."/>
            <person name="Knight R."/>
            <person name="Pevzner P."/>
            <person name="Gerwick W.H."/>
            <person name="Gerwick L."/>
        </authorList>
    </citation>
    <scope>NUCLEOTIDE SEQUENCE</scope>
    <source>
        <strain evidence="2">SIO1C4</strain>
    </source>
</reference>
<evidence type="ECO:0000256" key="1">
    <source>
        <dbReference type="SAM" id="Phobius"/>
    </source>
</evidence>
<dbReference type="EMBL" id="JAAHFQ010000174">
    <property type="protein sequence ID" value="NER28131.1"/>
    <property type="molecule type" value="Genomic_DNA"/>
</dbReference>
<protein>
    <submittedName>
        <fullName evidence="2">Uncharacterized protein</fullName>
    </submittedName>
</protein>
<dbReference type="AlphaFoldDB" id="A0A6B3NEQ4"/>
<sequence>MANLEELKTLLDIIVICVALAESPLVLAVTGVVAIIYLLLKSNYNKGSQG</sequence>